<keyword evidence="3" id="KW-1185">Reference proteome</keyword>
<evidence type="ECO:0000313" key="2">
    <source>
        <dbReference type="EMBL" id="MBW0550440.1"/>
    </source>
</evidence>
<feature type="region of interest" description="Disordered" evidence="1">
    <location>
        <begin position="58"/>
        <end position="90"/>
    </location>
</feature>
<accession>A0A9Q3IUK0</accession>
<sequence length="134" mass="15146">MGEVHILCNNQAALRKVADPTKPSKGQHLYLPTSNELISLSKLTPIHLTWFPGHMGIEGNEKADNEAKRAASDPSVQRQTIPPSKAKIKQRILNKNKPEHFTPEEKKQLWVKSCPWKFKKELNSQEKAVTSTIN</sequence>
<evidence type="ECO:0008006" key="4">
    <source>
        <dbReference type="Google" id="ProtNLM"/>
    </source>
</evidence>
<dbReference type="InterPro" id="IPR012337">
    <property type="entry name" value="RNaseH-like_sf"/>
</dbReference>
<organism evidence="2 3">
    <name type="scientific">Austropuccinia psidii MF-1</name>
    <dbReference type="NCBI Taxonomy" id="1389203"/>
    <lineage>
        <taxon>Eukaryota</taxon>
        <taxon>Fungi</taxon>
        <taxon>Dikarya</taxon>
        <taxon>Basidiomycota</taxon>
        <taxon>Pucciniomycotina</taxon>
        <taxon>Pucciniomycetes</taxon>
        <taxon>Pucciniales</taxon>
        <taxon>Sphaerophragmiaceae</taxon>
        <taxon>Austropuccinia</taxon>
    </lineage>
</organism>
<evidence type="ECO:0000256" key="1">
    <source>
        <dbReference type="SAM" id="MobiDB-lite"/>
    </source>
</evidence>
<feature type="compositionally biased region" description="Basic and acidic residues" evidence="1">
    <location>
        <begin position="59"/>
        <end position="71"/>
    </location>
</feature>
<dbReference type="InterPro" id="IPR036397">
    <property type="entry name" value="RNaseH_sf"/>
</dbReference>
<dbReference type="OrthoDB" id="3265969at2759"/>
<proteinExistence type="predicted"/>
<protein>
    <recommendedName>
        <fullName evidence="4">RNase H type-1 domain-containing protein</fullName>
    </recommendedName>
</protein>
<gene>
    <name evidence="2" type="ORF">O181_090155</name>
</gene>
<dbReference type="GO" id="GO:0003676">
    <property type="term" value="F:nucleic acid binding"/>
    <property type="evidence" value="ECO:0007669"/>
    <property type="project" value="InterPro"/>
</dbReference>
<reference evidence="2" key="1">
    <citation type="submission" date="2021-03" db="EMBL/GenBank/DDBJ databases">
        <title>Draft genome sequence of rust myrtle Austropuccinia psidii MF-1, a brazilian biotype.</title>
        <authorList>
            <person name="Quecine M.C."/>
            <person name="Pachon D.M.R."/>
            <person name="Bonatelli M.L."/>
            <person name="Correr F.H."/>
            <person name="Franceschini L.M."/>
            <person name="Leite T.F."/>
            <person name="Margarido G.R.A."/>
            <person name="Almeida C.A."/>
            <person name="Ferrarezi J.A."/>
            <person name="Labate C.A."/>
        </authorList>
    </citation>
    <scope>NUCLEOTIDE SEQUENCE</scope>
    <source>
        <strain evidence="2">MF-1</strain>
    </source>
</reference>
<dbReference type="SUPFAM" id="SSF53098">
    <property type="entry name" value="Ribonuclease H-like"/>
    <property type="match status" value="1"/>
</dbReference>
<dbReference type="EMBL" id="AVOT02056012">
    <property type="protein sequence ID" value="MBW0550440.1"/>
    <property type="molecule type" value="Genomic_DNA"/>
</dbReference>
<name>A0A9Q3IUK0_9BASI</name>
<evidence type="ECO:0000313" key="3">
    <source>
        <dbReference type="Proteomes" id="UP000765509"/>
    </source>
</evidence>
<dbReference type="Gene3D" id="3.30.420.10">
    <property type="entry name" value="Ribonuclease H-like superfamily/Ribonuclease H"/>
    <property type="match status" value="1"/>
</dbReference>
<dbReference type="AlphaFoldDB" id="A0A9Q3IUK0"/>
<comment type="caution">
    <text evidence="2">The sequence shown here is derived from an EMBL/GenBank/DDBJ whole genome shotgun (WGS) entry which is preliminary data.</text>
</comment>
<dbReference type="Proteomes" id="UP000765509">
    <property type="component" value="Unassembled WGS sequence"/>
</dbReference>